<keyword evidence="5" id="KW-1185">Reference proteome</keyword>
<feature type="coiled-coil region" evidence="1">
    <location>
        <begin position="673"/>
        <end position="707"/>
    </location>
</feature>
<organism evidence="4 5">
    <name type="scientific">Methanocorpusculum petauri</name>
    <dbReference type="NCBI Taxonomy" id="3002863"/>
    <lineage>
        <taxon>Archaea</taxon>
        <taxon>Methanobacteriati</taxon>
        <taxon>Methanobacteriota</taxon>
        <taxon>Stenosarchaea group</taxon>
        <taxon>Methanomicrobia</taxon>
        <taxon>Methanomicrobiales</taxon>
        <taxon>Methanocorpusculaceae</taxon>
        <taxon>Methanocorpusculum</taxon>
    </lineage>
</organism>
<keyword evidence="2" id="KW-0472">Membrane</keyword>
<evidence type="ECO:0000256" key="1">
    <source>
        <dbReference type="SAM" id="Coils"/>
    </source>
</evidence>
<evidence type="ECO:0000256" key="2">
    <source>
        <dbReference type="SAM" id="Phobius"/>
    </source>
</evidence>
<dbReference type="InterPro" id="IPR038729">
    <property type="entry name" value="Rad50/SbcC_AAA"/>
</dbReference>
<dbReference type="RefSeq" id="WP_268924596.1">
    <property type="nucleotide sequence ID" value="NZ_JAPTGB010000006.1"/>
</dbReference>
<dbReference type="Pfam" id="PF13476">
    <property type="entry name" value="AAA_23"/>
    <property type="match status" value="1"/>
</dbReference>
<dbReference type="EMBL" id="JAPTGB010000006">
    <property type="protein sequence ID" value="MCZ0860380.1"/>
    <property type="molecule type" value="Genomic_DNA"/>
</dbReference>
<name>A0ABT4IF65_9EURY</name>
<evidence type="ECO:0000313" key="5">
    <source>
        <dbReference type="Proteomes" id="UP001141422"/>
    </source>
</evidence>
<feature type="transmembrane region" description="Helical" evidence="2">
    <location>
        <begin position="544"/>
        <end position="562"/>
    </location>
</feature>
<feature type="transmembrane region" description="Helical" evidence="2">
    <location>
        <begin position="516"/>
        <end position="537"/>
    </location>
</feature>
<keyword evidence="1" id="KW-0175">Coiled coil</keyword>
<proteinExistence type="predicted"/>
<evidence type="ECO:0000259" key="3">
    <source>
        <dbReference type="Pfam" id="PF13476"/>
    </source>
</evidence>
<dbReference type="PANTHER" id="PTHR41259">
    <property type="entry name" value="DOUBLE-STRAND BREAK REPAIR RAD50 ATPASE, PUTATIVE-RELATED"/>
    <property type="match status" value="1"/>
</dbReference>
<keyword evidence="2" id="KW-1133">Transmembrane helix</keyword>
<dbReference type="PANTHER" id="PTHR41259:SF1">
    <property type="entry name" value="DOUBLE-STRAND BREAK REPAIR RAD50 ATPASE, PUTATIVE-RELATED"/>
    <property type="match status" value="1"/>
</dbReference>
<comment type="caution">
    <text evidence="4">The sequence shown here is derived from an EMBL/GenBank/DDBJ whole genome shotgun (WGS) entry which is preliminary data.</text>
</comment>
<dbReference type="Proteomes" id="UP001141422">
    <property type="component" value="Unassembled WGS sequence"/>
</dbReference>
<evidence type="ECO:0000313" key="4">
    <source>
        <dbReference type="EMBL" id="MCZ0860380.1"/>
    </source>
</evidence>
<sequence>MKLLRCHIENFGVLSNFDFDFSSGLTVIYRENGFGKSTFAAFIKAMFYGMPRGGSRSVVENERKRYDPWQGGKYGGFLEFEYQETWYRVTRYFGKTASKDTFQIMDISNRQSITPFSERLGEELFQLDAESFSRSTYMPQLSAHELKATTSIRTKLSNLVDNTNDLNNFDTATASLRQFRTKFRAYRGSSGVINNLETKYNTLEHQKYEAEKEKPRLQDISGEIERLSFEKETNTAAVSDLREKIRVASAQKSLQLLQDQLADLSITVDLQKQSLSELDDNYPAGYPTLEEIKIQRDNLSISQQASQRLEKLTLSEADRIAVEKGKILFPDIDKASQDIDTCNQLYNELTEVSAKLTSQMLPEELQRLEELSKKFEESVPSKEELRIYLNAADEMNAAQIQLSSLTMSAESQMHLEKLKELFGSEIPDDNTLTACEQNQHNRDVLLLRKKSCTLSDKDQQDYQYLQRTFASGIPSEQEIQDRQNDYRRIIELTSKKNTKTTRIEDDVTSHMTTAKVPLLCGGIGVMLLVFGIICFVANLATPGILLLVAGFVGLLAAFWTHTHQIVSNRAKSTSVVTASAITDTENQELYDLNRILNDFLLRFYSDVADPENKLIQLLLSTKKFVDLNDKKNSLDTEQQQIGEDIAKNTQYLREVFDQYYHGEPYRDTFVQELRESRHNYEILELQMTSITRERANLSEKIENCRTQIIHFLRRYYPVELPKDLRQGVHTLASEVESFAELSHKSQTIMSDNAEYQVREAELTDQIQKILTKYDAFDSQRSFTQCLQELRRRLEEYTVSSERKEHFIHDHVDASKQKQMAEESIHQFLQKYQLSGDTPANLIDSADNDTRRHQIIEASLREETEKLNDFLVKNPGIEQQRPDAEELPDLDVLQNSEKETQEKIDAIDRSLRDLRQEQDFLRQVVETIPVLDDQMEYLKIKLQSAEKKCELIDRTIELLNKAKDNLANSYVGNVERGFEMYAHSLLDGQLGHVMVDKDLNLYIDEKGAAREVGSFSTGMIDGIMLCMRLSLVDALFTTETPFLILDDPFVNLDDDHTRKALEILKKISQDHQVVYMVCNSSRS</sequence>
<dbReference type="SUPFAM" id="SSF52540">
    <property type="entry name" value="P-loop containing nucleoside triphosphate hydrolases"/>
    <property type="match status" value="2"/>
</dbReference>
<accession>A0ABT4IF65</accession>
<dbReference type="Gene3D" id="3.40.50.300">
    <property type="entry name" value="P-loop containing nucleotide triphosphate hydrolases"/>
    <property type="match status" value="2"/>
</dbReference>
<protein>
    <submittedName>
        <fullName evidence="4">AAA family ATPase</fullName>
    </submittedName>
</protein>
<keyword evidence="2" id="KW-0812">Transmembrane</keyword>
<gene>
    <name evidence="4" type="ORF">O0S10_03940</name>
</gene>
<dbReference type="InterPro" id="IPR027417">
    <property type="entry name" value="P-loop_NTPase"/>
</dbReference>
<feature type="domain" description="Rad50/SbcC-type AAA" evidence="3">
    <location>
        <begin position="6"/>
        <end position="222"/>
    </location>
</feature>
<reference evidence="4" key="1">
    <citation type="submission" date="2022-12" db="EMBL/GenBank/DDBJ databases">
        <title>Isolation and characterisation of novel Methanocorpusculum spp. from native Australian herbivores indicates the genus is ancestrally host-associated.</title>
        <authorList>
            <person name="Volmer J.G."/>
            <person name="Soo R.M."/>
            <person name="Evans P.N."/>
            <person name="Hoedt E.C."/>
            <person name="Astorga Alsina A.L."/>
            <person name="Woodcroft B.J."/>
            <person name="Tyson G.W."/>
            <person name="Hugenholtz P."/>
            <person name="Morrison M."/>
        </authorList>
    </citation>
    <scope>NUCLEOTIDE SEQUENCE</scope>
    <source>
        <strain evidence="4">MG</strain>
    </source>
</reference>